<feature type="domain" description="Bacteriophage phiJL001 Gp84 C-terminal" evidence="1">
    <location>
        <begin position="195"/>
        <end position="277"/>
    </location>
</feature>
<evidence type="ECO:0000313" key="2">
    <source>
        <dbReference type="EMBL" id="MBB4004214.1"/>
    </source>
</evidence>
<keyword evidence="3" id="KW-1185">Reference proteome</keyword>
<dbReference type="Pfam" id="PF09356">
    <property type="entry name" value="Phage_BR0599"/>
    <property type="match status" value="1"/>
</dbReference>
<evidence type="ECO:0000259" key="1">
    <source>
        <dbReference type="Pfam" id="PF09356"/>
    </source>
</evidence>
<dbReference type="EMBL" id="JACIEM010000004">
    <property type="protein sequence ID" value="MBB4004214.1"/>
    <property type="molecule type" value="Genomic_DNA"/>
</dbReference>
<dbReference type="AlphaFoldDB" id="A0A7W6HFE0"/>
<sequence length="296" mass="31115">MREIPAALAEHLARPTTTLAHGWRLTRKDGIVLGFTDHDAPLAFAGTVFEAATGLSASEAEATLGLAATTAEVEGALSSAAIGEADIRAGRFDGAKVEVFVVDWQDPASHLLLDVAELGEVKYGETGFAAELRGRTASLDRVRGRLYRRRCDAVFGDQRCRFPAHEPPFTIEVAIAGVESEAVLVAGDLGGNPGRFGQGRAVFVDGAAAGLAAEIVTAATTGLGTTRLGLADPPEAAFEPGDRLRLTEGCDRRFSTCRDRFGNHANFRGFPHIPGGDHVFSIAKSDGVHDGAPVMP</sequence>
<dbReference type="Pfam" id="PF09931">
    <property type="entry name" value="Phage_phiJL001_Gp84_N"/>
    <property type="match status" value="1"/>
</dbReference>
<name>A0A7W6HFE0_9HYPH</name>
<proteinExistence type="predicted"/>
<accession>A0A7W6HFE0</accession>
<dbReference type="NCBIfam" id="TIGR02218">
    <property type="entry name" value="phg_TIGR02218"/>
    <property type="match status" value="1"/>
</dbReference>
<gene>
    <name evidence="2" type="ORF">GGR03_003302</name>
</gene>
<comment type="caution">
    <text evidence="2">The sequence shown here is derived from an EMBL/GenBank/DDBJ whole genome shotgun (WGS) entry which is preliminary data.</text>
</comment>
<reference evidence="2 3" key="1">
    <citation type="submission" date="2020-08" db="EMBL/GenBank/DDBJ databases">
        <title>Genomic Encyclopedia of Type Strains, Phase IV (KMG-IV): sequencing the most valuable type-strain genomes for metagenomic binning, comparative biology and taxonomic classification.</title>
        <authorList>
            <person name="Goeker M."/>
        </authorList>
    </citation>
    <scope>NUCLEOTIDE SEQUENCE [LARGE SCALE GENOMIC DNA]</scope>
    <source>
        <strain evidence="2 3">DSM 103570</strain>
    </source>
</reference>
<evidence type="ECO:0000313" key="3">
    <source>
        <dbReference type="Proteomes" id="UP000588647"/>
    </source>
</evidence>
<dbReference type="InterPro" id="IPR018964">
    <property type="entry name" value="Phage_phiJL001_Gp84_C"/>
</dbReference>
<dbReference type="RefSeq" id="WP_183209808.1">
    <property type="nucleotide sequence ID" value="NZ_JAAAMM010000004.1"/>
</dbReference>
<dbReference type="InterPro" id="IPR011928">
    <property type="entry name" value="Phage_phiJL001_Gp84"/>
</dbReference>
<dbReference type="Proteomes" id="UP000588647">
    <property type="component" value="Unassembled WGS sequence"/>
</dbReference>
<protein>
    <submittedName>
        <fullName evidence="2">Putative phage protein (TIGR02218 family)</fullName>
    </submittedName>
</protein>
<organism evidence="2 3">
    <name type="scientific">Aurantimonas endophytica</name>
    <dbReference type="NCBI Taxonomy" id="1522175"/>
    <lineage>
        <taxon>Bacteria</taxon>
        <taxon>Pseudomonadati</taxon>
        <taxon>Pseudomonadota</taxon>
        <taxon>Alphaproteobacteria</taxon>
        <taxon>Hyphomicrobiales</taxon>
        <taxon>Aurantimonadaceae</taxon>
        <taxon>Aurantimonas</taxon>
    </lineage>
</organism>